<dbReference type="PANTHER" id="PTHR45588:SF1">
    <property type="entry name" value="WW DOMAIN-CONTAINING PROTEIN"/>
    <property type="match status" value="1"/>
</dbReference>
<gene>
    <name evidence="1" type="ORF">PBAH0796_LOCUS4921</name>
</gene>
<evidence type="ECO:0000313" key="1">
    <source>
        <dbReference type="EMBL" id="CAD8349182.1"/>
    </source>
</evidence>
<accession>A0A7S0A0H6</accession>
<dbReference type="PANTHER" id="PTHR45588">
    <property type="entry name" value="TPR DOMAIN-CONTAINING PROTEIN"/>
    <property type="match status" value="1"/>
</dbReference>
<dbReference type="AlphaFoldDB" id="A0A7S0A0H6"/>
<proteinExistence type="predicted"/>
<evidence type="ECO:0008006" key="2">
    <source>
        <dbReference type="Google" id="ProtNLM"/>
    </source>
</evidence>
<dbReference type="Gene3D" id="1.25.40.10">
    <property type="entry name" value="Tetratricopeptide repeat domain"/>
    <property type="match status" value="1"/>
</dbReference>
<sequence length="462" mass="50840">MAVRYPAPPETDQLVSYRRYAAQLRSIRESDPIVLGADADLMAFDAEAMMDLMTDSNGYHFYESRGDSLPPVAQPGTEEATELLKQCLALTNQSHPYAQHLIIHSTEMSNVEAETAIQVAAHLARQMAPLQAQHLQHMTTHTFLRTGFYHEAVVNNAIAVHSDATFLQHDVLPYGPGHNSVFLIAAAMWGGERAIAYRYANVMQGIFQAAPGRPDGPNGQMAWGYPMVVALRFGDWSRVAELDVAPPGNFSAAWPYGYGVNRHFSRAIASLRLGNKTAAEAEAQALKRLLPEVEAQSVKLFNLTRIANMTVTAALAHARGDLATALDAMSQAVAQEMAMPYSEPPPQLLPTRECYGRLLLEAGQVKEAEAVFRAALYGFSFHAEPRCGWALFGLQVALEAQQHVDPTEERAQEIQNLTQTISVAWRFADVLLETSCHLFGNFTLSAPPRRRFAVSHEAKLEG</sequence>
<dbReference type="EMBL" id="HBEG01008267">
    <property type="protein sequence ID" value="CAD8349182.1"/>
    <property type="molecule type" value="Transcribed_RNA"/>
</dbReference>
<dbReference type="SUPFAM" id="SSF48452">
    <property type="entry name" value="TPR-like"/>
    <property type="match status" value="1"/>
</dbReference>
<name>A0A7S0A0H6_9DINO</name>
<reference evidence="1" key="1">
    <citation type="submission" date="2021-01" db="EMBL/GenBank/DDBJ databases">
        <authorList>
            <person name="Corre E."/>
            <person name="Pelletier E."/>
            <person name="Niang G."/>
            <person name="Scheremetjew M."/>
            <person name="Finn R."/>
            <person name="Kale V."/>
            <person name="Holt S."/>
            <person name="Cochrane G."/>
            <person name="Meng A."/>
            <person name="Brown T."/>
            <person name="Cohen L."/>
        </authorList>
    </citation>
    <scope>NUCLEOTIDE SEQUENCE</scope>
    <source>
        <strain evidence="1">Pbaha01</strain>
    </source>
</reference>
<organism evidence="1">
    <name type="scientific">Pyrodinium bahamense</name>
    <dbReference type="NCBI Taxonomy" id="73915"/>
    <lineage>
        <taxon>Eukaryota</taxon>
        <taxon>Sar</taxon>
        <taxon>Alveolata</taxon>
        <taxon>Dinophyceae</taxon>
        <taxon>Gonyaulacales</taxon>
        <taxon>Pyrocystaceae</taxon>
        <taxon>Pyrodinium</taxon>
    </lineage>
</organism>
<protein>
    <recommendedName>
        <fullName evidence="2">Tetratricopeptide repeat protein 38</fullName>
    </recommendedName>
</protein>
<dbReference type="InterPro" id="IPR011990">
    <property type="entry name" value="TPR-like_helical_dom_sf"/>
</dbReference>